<evidence type="ECO:0000313" key="2">
    <source>
        <dbReference type="EMBL" id="KIK56921.1"/>
    </source>
</evidence>
<dbReference type="HOGENOM" id="CLU_541839_0_0_1"/>
<accession>A0A0D0BPC4</accession>
<reference evidence="2 3" key="1">
    <citation type="submission" date="2014-04" db="EMBL/GenBank/DDBJ databases">
        <title>Evolutionary Origins and Diversification of the Mycorrhizal Mutualists.</title>
        <authorList>
            <consortium name="DOE Joint Genome Institute"/>
            <consortium name="Mycorrhizal Genomics Consortium"/>
            <person name="Kohler A."/>
            <person name="Kuo A."/>
            <person name="Nagy L.G."/>
            <person name="Floudas D."/>
            <person name="Copeland A."/>
            <person name="Barry K.W."/>
            <person name="Cichocki N."/>
            <person name="Veneault-Fourrey C."/>
            <person name="LaButti K."/>
            <person name="Lindquist E.A."/>
            <person name="Lipzen A."/>
            <person name="Lundell T."/>
            <person name="Morin E."/>
            <person name="Murat C."/>
            <person name="Riley R."/>
            <person name="Ohm R."/>
            <person name="Sun H."/>
            <person name="Tunlid A."/>
            <person name="Henrissat B."/>
            <person name="Grigoriev I.V."/>
            <person name="Hibbett D.S."/>
            <person name="Martin F."/>
        </authorList>
    </citation>
    <scope>NUCLEOTIDE SEQUENCE [LARGE SCALE GENOMIC DNA]</scope>
    <source>
        <strain evidence="2 3">FD-317 M1</strain>
    </source>
</reference>
<keyword evidence="3" id="KW-1185">Reference proteome</keyword>
<dbReference type="AlphaFoldDB" id="A0A0D0BPC4"/>
<protein>
    <submittedName>
        <fullName evidence="2">Unplaced genomic scaffold GYMLUscaffold_46, whole genome shotgun sequence</fullName>
    </submittedName>
</protein>
<feature type="region of interest" description="Disordered" evidence="1">
    <location>
        <begin position="362"/>
        <end position="388"/>
    </location>
</feature>
<organism evidence="2 3">
    <name type="scientific">Collybiopsis luxurians FD-317 M1</name>
    <dbReference type="NCBI Taxonomy" id="944289"/>
    <lineage>
        <taxon>Eukaryota</taxon>
        <taxon>Fungi</taxon>
        <taxon>Dikarya</taxon>
        <taxon>Basidiomycota</taxon>
        <taxon>Agaricomycotina</taxon>
        <taxon>Agaricomycetes</taxon>
        <taxon>Agaricomycetidae</taxon>
        <taxon>Agaricales</taxon>
        <taxon>Marasmiineae</taxon>
        <taxon>Omphalotaceae</taxon>
        <taxon>Collybiopsis</taxon>
        <taxon>Collybiopsis luxurians</taxon>
    </lineage>
</organism>
<feature type="region of interest" description="Disordered" evidence="1">
    <location>
        <begin position="1"/>
        <end position="20"/>
    </location>
</feature>
<dbReference type="InterPro" id="IPR027796">
    <property type="entry name" value="OTT_1508_deam-like"/>
</dbReference>
<sequence length="540" mass="60168">MPCPPPETSQNCSPEEFTGASDNSAAQQLDLLVRLRVLEHLQNTLGYPIPVQQDTQSLTEQVVLDVLDWIAQCYALNPSDAVTVAVSTRPGIVTLHLCHDDVKSAIQTSKVFLAMLRTVLNFDENTNSSSVIAPIFQMVVNMAYPRILHKVSRIGITDGGPDDTAHHFTSLVTAWMLFRPGGEQSRGFVKVATNYAGTTARTTEYMVQSFITIVEQCNAGARCKDMNEQKRFSYLSSIVVACNLLINSTFFNDLHNHESFRSSLRVEDRLFLHKIFRRLSYIASYKSGAAKFAFLGVPYLRQVLGQDGVKNFANGRDGSIRVELATYFDASKVPAIPTKSFSWPSEPPVDHLPGLFNVSFDNSHSPSSSPRHSRDTSNASGYSTSSNSTEASAHARSILAHLDNELRYEILHSEMVAEAWTPGGTASVRCHPELQLIQYLEHCGINVAYSAIGMSKLACWACARYVDCLNLDAEYIEDDRVEGEIAPKLRWIMREGGGGKVKCDWMIPSMAKVEMMDMLMDDTQRELERVIHEVVLDYYI</sequence>
<evidence type="ECO:0000256" key="1">
    <source>
        <dbReference type="SAM" id="MobiDB-lite"/>
    </source>
</evidence>
<dbReference type="OrthoDB" id="2867883at2759"/>
<dbReference type="Pfam" id="PF14441">
    <property type="entry name" value="OTT_1508_deam"/>
    <property type="match status" value="1"/>
</dbReference>
<proteinExistence type="predicted"/>
<dbReference type="EMBL" id="KN834794">
    <property type="protein sequence ID" value="KIK56921.1"/>
    <property type="molecule type" value="Genomic_DNA"/>
</dbReference>
<name>A0A0D0BPC4_9AGAR</name>
<gene>
    <name evidence="2" type="ORF">GYMLUDRAFT_87156</name>
</gene>
<dbReference type="Proteomes" id="UP000053593">
    <property type="component" value="Unassembled WGS sequence"/>
</dbReference>
<evidence type="ECO:0000313" key="3">
    <source>
        <dbReference type="Proteomes" id="UP000053593"/>
    </source>
</evidence>